<keyword evidence="4" id="KW-1185">Reference proteome</keyword>
<evidence type="ECO:0000259" key="2">
    <source>
        <dbReference type="Pfam" id="PF10551"/>
    </source>
</evidence>
<evidence type="ECO:0000256" key="1">
    <source>
        <dbReference type="SAM" id="MobiDB-lite"/>
    </source>
</evidence>
<evidence type="ECO:0000313" key="4">
    <source>
        <dbReference type="Proteomes" id="UP001295794"/>
    </source>
</evidence>
<reference evidence="3" key="1">
    <citation type="submission" date="2023-11" db="EMBL/GenBank/DDBJ databases">
        <authorList>
            <person name="De Vega J J."/>
            <person name="De Vega J J."/>
        </authorList>
    </citation>
    <scope>NUCLEOTIDE SEQUENCE</scope>
</reference>
<feature type="domain" description="MULE transposase" evidence="2">
    <location>
        <begin position="149"/>
        <end position="245"/>
    </location>
</feature>
<feature type="region of interest" description="Disordered" evidence="1">
    <location>
        <begin position="611"/>
        <end position="646"/>
    </location>
</feature>
<evidence type="ECO:0000313" key="3">
    <source>
        <dbReference type="EMBL" id="CAK5275102.1"/>
    </source>
</evidence>
<name>A0AAD2HJC2_9AGAR</name>
<dbReference type="EMBL" id="CAVNYO010000405">
    <property type="protein sequence ID" value="CAK5275102.1"/>
    <property type="molecule type" value="Genomic_DNA"/>
</dbReference>
<organism evidence="3 4">
    <name type="scientific">Mycena citricolor</name>
    <dbReference type="NCBI Taxonomy" id="2018698"/>
    <lineage>
        <taxon>Eukaryota</taxon>
        <taxon>Fungi</taxon>
        <taxon>Dikarya</taxon>
        <taxon>Basidiomycota</taxon>
        <taxon>Agaricomycotina</taxon>
        <taxon>Agaricomycetes</taxon>
        <taxon>Agaricomycetidae</taxon>
        <taxon>Agaricales</taxon>
        <taxon>Marasmiineae</taxon>
        <taxon>Mycenaceae</taxon>
        <taxon>Mycena</taxon>
    </lineage>
</organism>
<dbReference type="InterPro" id="IPR018289">
    <property type="entry name" value="MULE_transposase_dom"/>
</dbReference>
<dbReference type="AlphaFoldDB" id="A0AAD2HJC2"/>
<proteinExistence type="predicted"/>
<dbReference type="Pfam" id="PF10551">
    <property type="entry name" value="MULE"/>
    <property type="match status" value="1"/>
</dbReference>
<sequence>MELFECHGTINVWASEDTTQFFVRYQHKDSHKPYVNIDLPPAVRRLIENRADMCGPQIWKEILKTYPEPLFSYHQVYNHLLKLNSGAWRLDENEEKSAELLLEKLCSERPECAMLERIRLPNDPVDGYSAFAFSLPALIRKWGGCVKEVQLDSTFKTNKIGYECFAILGEVFGSGVSLGFLLIKSNGNPKLGAKEAYIQVLLRNITEHWEISPIQTLSDKDITEINAFLAVFPKEVKHQLCLWHGIQAFRGRLSVISRPPALYHADEAFAEFDFIDVMFLPVAQMQPEDRATILVAHEMIPTIQFRLGGALLPRVPERSKIVIQVDGNVRNVLGSLDNPKDLLNILDDEEEFAEHLLAGEESDRLEAADSWLEPDEEPIGTIFRTVDGSDVFCPAVHRKQLVHMFIRHWCLHSLLLDQSGQTQTKDEIRREAVHEAYRFCYQRGLREVWAYMWEAWYCPSKWRLWARSSQPDYIGRWRTTMAVENFWRNIKKGALLHLTHPRLDQLVYLIANEILPSITAKMSKFDPKWRDGRTVKAAYSAVYPPDPQFFRNVYRRRVIPFYHHPEFLMPKSGPEIRHNTFKASDLAGDFQADGIDRARSAASTQVLDVTAAPHEDQEEGNQYDAELFPSSPARSQPSVHPNEEYDDKDELEEFGKNLLNVLEGGITLLKRQLENIDESQVLLRALKRRKIGQDLAAIVADNRHATETGQIRRTVWGLNGSRADKRYSRNTMGAR</sequence>
<dbReference type="Proteomes" id="UP001295794">
    <property type="component" value="Unassembled WGS sequence"/>
</dbReference>
<comment type="caution">
    <text evidence="3">The sequence shown here is derived from an EMBL/GenBank/DDBJ whole genome shotgun (WGS) entry which is preliminary data.</text>
</comment>
<protein>
    <recommendedName>
        <fullName evidence="2">MULE transposase domain-containing protein</fullName>
    </recommendedName>
</protein>
<accession>A0AAD2HJC2</accession>
<gene>
    <name evidence="3" type="ORF">MYCIT1_LOCUS22675</name>
</gene>